<dbReference type="InParanoid" id="G2XR13"/>
<dbReference type="Proteomes" id="UP000008177">
    <property type="component" value="Unplaced contigs"/>
</dbReference>
<dbReference type="HOGENOM" id="CLU_2704518_0_0_1"/>
<accession>G2XR13</accession>
<evidence type="ECO:0000313" key="1">
    <source>
        <dbReference type="EMBL" id="CCD43181.1"/>
    </source>
</evidence>
<gene>
    <name evidence="1" type="ORF">BofuT4_uP012900.1</name>
</gene>
<proteinExistence type="predicted"/>
<name>G2XR13_BOTF4</name>
<evidence type="ECO:0000313" key="2">
    <source>
        <dbReference type="Proteomes" id="UP000008177"/>
    </source>
</evidence>
<reference evidence="2" key="1">
    <citation type="journal article" date="2011" name="PLoS Genet.">
        <title>Genomic analysis of the necrotrophic fungal pathogens Sclerotinia sclerotiorum and Botrytis cinerea.</title>
        <authorList>
            <person name="Amselem J."/>
            <person name="Cuomo C.A."/>
            <person name="van Kan J.A."/>
            <person name="Viaud M."/>
            <person name="Benito E.P."/>
            <person name="Couloux A."/>
            <person name="Coutinho P.M."/>
            <person name="de Vries R.P."/>
            <person name="Dyer P.S."/>
            <person name="Fillinger S."/>
            <person name="Fournier E."/>
            <person name="Gout L."/>
            <person name="Hahn M."/>
            <person name="Kohn L."/>
            <person name="Lapalu N."/>
            <person name="Plummer K.M."/>
            <person name="Pradier J.M."/>
            <person name="Quevillon E."/>
            <person name="Sharon A."/>
            <person name="Simon A."/>
            <person name="ten Have A."/>
            <person name="Tudzynski B."/>
            <person name="Tudzynski P."/>
            <person name="Wincker P."/>
            <person name="Andrew M."/>
            <person name="Anthouard V."/>
            <person name="Beever R.E."/>
            <person name="Beffa R."/>
            <person name="Benoit I."/>
            <person name="Bouzid O."/>
            <person name="Brault B."/>
            <person name="Chen Z."/>
            <person name="Choquer M."/>
            <person name="Collemare J."/>
            <person name="Cotton P."/>
            <person name="Danchin E.G."/>
            <person name="Da Silva C."/>
            <person name="Gautier A."/>
            <person name="Giraud C."/>
            <person name="Giraud T."/>
            <person name="Gonzalez C."/>
            <person name="Grossetete S."/>
            <person name="Guldener U."/>
            <person name="Henrissat B."/>
            <person name="Howlett B.J."/>
            <person name="Kodira C."/>
            <person name="Kretschmer M."/>
            <person name="Lappartient A."/>
            <person name="Leroch M."/>
            <person name="Levis C."/>
            <person name="Mauceli E."/>
            <person name="Neuveglise C."/>
            <person name="Oeser B."/>
            <person name="Pearson M."/>
            <person name="Poulain J."/>
            <person name="Poussereau N."/>
            <person name="Quesneville H."/>
            <person name="Rascle C."/>
            <person name="Schumacher J."/>
            <person name="Segurens B."/>
            <person name="Sexton A."/>
            <person name="Silva E."/>
            <person name="Sirven C."/>
            <person name="Soanes D.M."/>
            <person name="Talbot N.J."/>
            <person name="Templeton M."/>
            <person name="Yandava C."/>
            <person name="Yarden O."/>
            <person name="Zeng Q."/>
            <person name="Rollins J.A."/>
            <person name="Lebrun M.H."/>
            <person name="Dickman M."/>
        </authorList>
    </citation>
    <scope>NUCLEOTIDE SEQUENCE [LARGE SCALE GENOMIC DNA]</scope>
    <source>
        <strain evidence="2">T4</strain>
    </source>
</reference>
<organism evidence="1 2">
    <name type="scientific">Botryotinia fuckeliana (strain T4)</name>
    <name type="common">Noble rot fungus</name>
    <name type="synonym">Botrytis cinerea</name>
    <dbReference type="NCBI Taxonomy" id="999810"/>
    <lineage>
        <taxon>Eukaryota</taxon>
        <taxon>Fungi</taxon>
        <taxon>Dikarya</taxon>
        <taxon>Ascomycota</taxon>
        <taxon>Pezizomycotina</taxon>
        <taxon>Leotiomycetes</taxon>
        <taxon>Helotiales</taxon>
        <taxon>Sclerotiniaceae</taxon>
        <taxon>Botrytis</taxon>
    </lineage>
</organism>
<sequence>MMMNQTPIVQFHTAVGFALGLGLALASTSTSNLVLKLASKRFRESTFASSRASSSIFTSVVSQHEIPYLSRSS</sequence>
<dbReference type="EMBL" id="FQ790255">
    <property type="protein sequence ID" value="CCD43181.1"/>
    <property type="molecule type" value="Genomic_DNA"/>
</dbReference>
<dbReference type="AlphaFoldDB" id="G2XR13"/>
<protein>
    <submittedName>
        <fullName evidence="1">Uncharacterized protein</fullName>
    </submittedName>
</protein>